<proteinExistence type="predicted"/>
<gene>
    <name evidence="1" type="ORF">DP108_03815</name>
</gene>
<dbReference type="Proteomes" id="UP000326207">
    <property type="component" value="Unassembled WGS sequence"/>
</dbReference>
<evidence type="ECO:0000313" key="1">
    <source>
        <dbReference type="EMBL" id="KAB7519246.1"/>
    </source>
</evidence>
<accession>A0A5N5UNG0</accession>
<sequence>MNRLYTADTNALLSYLADTLPADADTAFRQAERGTATIAAPDVMFGEVLYRLSGGTVVNDIAVELQPQRAWRALAVDGPVSVASLDRAGVRELSTLVGEFNLHDAMLVASHIADSTDAIITRDPDIADVRSVSTIWD</sequence>
<dbReference type="InterPro" id="IPR029060">
    <property type="entry name" value="PIN-like_dom_sf"/>
</dbReference>
<comment type="caution">
    <text evidence="1">The sequence shown here is derived from an EMBL/GenBank/DDBJ whole genome shotgun (WGS) entry which is preliminary data.</text>
</comment>
<dbReference type="SUPFAM" id="SSF88723">
    <property type="entry name" value="PIN domain-like"/>
    <property type="match status" value="1"/>
</dbReference>
<protein>
    <submittedName>
        <fullName evidence="1">PIN domain-containing protein</fullName>
    </submittedName>
</protein>
<name>A0A5N5UNG0_9EURY</name>
<dbReference type="EMBL" id="QMDY01000002">
    <property type="protein sequence ID" value="KAB7519246.1"/>
    <property type="molecule type" value="Genomic_DNA"/>
</dbReference>
<dbReference type="RefSeq" id="WP_152134021.1">
    <property type="nucleotide sequence ID" value="NZ_QKKZ01000002.1"/>
</dbReference>
<organism evidence="1 2">
    <name type="scientific">Halosegnis rubeus</name>
    <dbReference type="NCBI Taxonomy" id="2212850"/>
    <lineage>
        <taxon>Archaea</taxon>
        <taxon>Methanobacteriati</taxon>
        <taxon>Methanobacteriota</taxon>
        <taxon>Stenosarchaea group</taxon>
        <taxon>Halobacteria</taxon>
        <taxon>Halobacteriales</taxon>
        <taxon>Natronomonadaceae</taxon>
        <taxon>Halosegnis</taxon>
    </lineage>
</organism>
<reference evidence="1 2" key="1">
    <citation type="submission" date="2019-10" db="EMBL/GenBank/DDBJ databases">
        <title>Unraveling microbial dark matter from salterns through culturing: the case of the genus Halosegnis.</title>
        <authorList>
            <person name="Duran-Viseras A."/>
            <person name="Andrei A.-S."/>
            <person name="Vera-Gargallo B."/>
            <person name="Ghai R."/>
            <person name="Sanchez-Porro C."/>
            <person name="Ventosa A."/>
        </authorList>
    </citation>
    <scope>NUCLEOTIDE SEQUENCE [LARGE SCALE GENOMIC DNA]</scope>
    <source>
        <strain evidence="1 2">F19-13</strain>
    </source>
</reference>
<dbReference type="AlphaFoldDB" id="A0A5N5UNG0"/>
<evidence type="ECO:0000313" key="2">
    <source>
        <dbReference type="Proteomes" id="UP000326207"/>
    </source>
</evidence>